<evidence type="ECO:0000256" key="7">
    <source>
        <dbReference type="ARBA" id="ARBA00023004"/>
    </source>
</evidence>
<reference evidence="17" key="2">
    <citation type="submission" date="2025-08" db="UniProtKB">
        <authorList>
            <consortium name="Ensembl"/>
        </authorList>
    </citation>
    <scope>IDENTIFICATION</scope>
</reference>
<comment type="catalytic activity">
    <reaction evidence="13">
        <text>Fe(III)-heme b-[protein] + nitric oxide + H2O = Fe(II)-heme b-[protein] + nitrite + 2 H(+)</text>
        <dbReference type="Rhea" id="RHEA:77711"/>
        <dbReference type="Rhea" id="RHEA-COMP:18975"/>
        <dbReference type="Rhea" id="RHEA-COMP:18976"/>
        <dbReference type="ChEBI" id="CHEBI:15377"/>
        <dbReference type="ChEBI" id="CHEBI:15378"/>
        <dbReference type="ChEBI" id="CHEBI:16301"/>
        <dbReference type="ChEBI" id="CHEBI:16480"/>
        <dbReference type="ChEBI" id="CHEBI:55376"/>
        <dbReference type="ChEBI" id="CHEBI:60344"/>
    </reaction>
    <physiologicalReaction direction="right-to-left" evidence="13">
        <dbReference type="Rhea" id="RHEA:77713"/>
    </physiologicalReaction>
</comment>
<dbReference type="AlphaFoldDB" id="W5MMD7"/>
<evidence type="ECO:0000313" key="18">
    <source>
        <dbReference type="Proteomes" id="UP000018468"/>
    </source>
</evidence>
<comment type="catalytic activity">
    <reaction evidence="14">
        <text>H2O2 + AH2 = A + 2 H2O</text>
        <dbReference type="Rhea" id="RHEA:30275"/>
        <dbReference type="ChEBI" id="CHEBI:13193"/>
        <dbReference type="ChEBI" id="CHEBI:15377"/>
        <dbReference type="ChEBI" id="CHEBI:16240"/>
        <dbReference type="ChEBI" id="CHEBI:17499"/>
    </reaction>
    <physiologicalReaction direction="left-to-right" evidence="14">
        <dbReference type="Rhea" id="RHEA:30276"/>
    </physiologicalReaction>
</comment>
<dbReference type="Gene3D" id="1.10.490.10">
    <property type="entry name" value="Globins"/>
    <property type="match status" value="1"/>
</dbReference>
<evidence type="ECO:0000256" key="6">
    <source>
        <dbReference type="ARBA" id="ARBA00022723"/>
    </source>
</evidence>
<keyword evidence="5 15" id="KW-0561">Oxygen transport</keyword>
<dbReference type="STRING" id="7918.ENSLOCP00000009546"/>
<keyword evidence="7" id="KW-0408">Iron</keyword>
<comment type="catalytic activity">
    <reaction evidence="8">
        <text>Fe(II)-heme b-[protein] + nitric oxide + O2 = Fe(III)-heme b-[protein] + nitrate</text>
        <dbReference type="Rhea" id="RHEA:78091"/>
        <dbReference type="Rhea" id="RHEA-COMP:18975"/>
        <dbReference type="Rhea" id="RHEA-COMP:18976"/>
        <dbReference type="ChEBI" id="CHEBI:15379"/>
        <dbReference type="ChEBI" id="CHEBI:16480"/>
        <dbReference type="ChEBI" id="CHEBI:17632"/>
        <dbReference type="ChEBI" id="CHEBI:55376"/>
        <dbReference type="ChEBI" id="CHEBI:60344"/>
    </reaction>
    <physiologicalReaction direction="left-to-right" evidence="8">
        <dbReference type="Rhea" id="RHEA:78092"/>
    </physiologicalReaction>
</comment>
<dbReference type="GO" id="GO:0031838">
    <property type="term" value="C:haptoglobin-hemoglobin complex"/>
    <property type="evidence" value="ECO:0000318"/>
    <property type="project" value="GO_Central"/>
</dbReference>
<dbReference type="HOGENOM" id="CLU_003827_10_1_1"/>
<dbReference type="GO" id="GO:0004784">
    <property type="term" value="F:superoxide dismutase activity"/>
    <property type="evidence" value="ECO:0007669"/>
    <property type="project" value="UniProtKB-EC"/>
</dbReference>
<evidence type="ECO:0000256" key="8">
    <source>
        <dbReference type="ARBA" id="ARBA00044448"/>
    </source>
</evidence>
<dbReference type="PANTHER" id="PTHR46783">
    <property type="entry name" value="CYTOGLOBIN"/>
    <property type="match status" value="1"/>
</dbReference>
<reference evidence="17" key="3">
    <citation type="submission" date="2025-09" db="UniProtKB">
        <authorList>
            <consortium name="Ensembl"/>
        </authorList>
    </citation>
    <scope>IDENTIFICATION</scope>
</reference>
<evidence type="ECO:0000256" key="11">
    <source>
        <dbReference type="ARBA" id="ARBA00044569"/>
    </source>
</evidence>
<dbReference type="FunCoup" id="W5MMD7">
    <property type="interactions" value="185"/>
</dbReference>
<dbReference type="FunFam" id="1.10.490.10:FF:000032">
    <property type="entry name" value="Uncharacterized protein"/>
    <property type="match status" value="1"/>
</dbReference>
<dbReference type="GO" id="GO:0005506">
    <property type="term" value="F:iron ion binding"/>
    <property type="evidence" value="ECO:0007669"/>
    <property type="project" value="InterPro"/>
</dbReference>
<evidence type="ECO:0000259" key="16">
    <source>
        <dbReference type="PROSITE" id="PS01033"/>
    </source>
</evidence>
<dbReference type="InterPro" id="IPR000971">
    <property type="entry name" value="Globin"/>
</dbReference>
<dbReference type="GeneTree" id="ENSGT00940000155004"/>
<proteinExistence type="inferred from homology"/>
<dbReference type="GO" id="GO:0019825">
    <property type="term" value="F:oxygen binding"/>
    <property type="evidence" value="ECO:0007669"/>
    <property type="project" value="InterPro"/>
</dbReference>
<organism evidence="17 18">
    <name type="scientific">Lepisosteus oculatus</name>
    <name type="common">Spotted gar</name>
    <dbReference type="NCBI Taxonomy" id="7918"/>
    <lineage>
        <taxon>Eukaryota</taxon>
        <taxon>Metazoa</taxon>
        <taxon>Chordata</taxon>
        <taxon>Craniata</taxon>
        <taxon>Vertebrata</taxon>
        <taxon>Euteleostomi</taxon>
        <taxon>Actinopterygii</taxon>
        <taxon>Neopterygii</taxon>
        <taxon>Holostei</taxon>
        <taxon>Semionotiformes</taxon>
        <taxon>Lepisosteidae</taxon>
        <taxon>Lepisosteus</taxon>
    </lineage>
</organism>
<dbReference type="GO" id="GO:0015671">
    <property type="term" value="P:oxygen transport"/>
    <property type="evidence" value="ECO:0000318"/>
    <property type="project" value="GO_Central"/>
</dbReference>
<dbReference type="EC" id="1.15.1.1" evidence="2"/>
<keyword evidence="18" id="KW-1185">Reference proteome</keyword>
<name>W5MMD7_LEPOC</name>
<evidence type="ECO:0000313" key="17">
    <source>
        <dbReference type="Ensembl" id="ENSLOCP00000009546.1"/>
    </source>
</evidence>
<dbReference type="EMBL" id="AHAT01013670">
    <property type="status" value="NOT_ANNOTATED_CDS"/>
    <property type="molecule type" value="Genomic_DNA"/>
</dbReference>
<evidence type="ECO:0000256" key="1">
    <source>
        <dbReference type="ARBA" id="ARBA00008705"/>
    </source>
</evidence>
<dbReference type="Pfam" id="PF00042">
    <property type="entry name" value="Globin"/>
    <property type="match status" value="1"/>
</dbReference>
<evidence type="ECO:0000256" key="2">
    <source>
        <dbReference type="ARBA" id="ARBA00012682"/>
    </source>
</evidence>
<dbReference type="GO" id="GO:0005833">
    <property type="term" value="C:hemoglobin complex"/>
    <property type="evidence" value="ECO:0000318"/>
    <property type="project" value="GO_Central"/>
</dbReference>
<evidence type="ECO:0000256" key="12">
    <source>
        <dbReference type="ARBA" id="ARBA00047393"/>
    </source>
</evidence>
<evidence type="ECO:0000256" key="5">
    <source>
        <dbReference type="ARBA" id="ARBA00022621"/>
    </source>
</evidence>
<feature type="domain" description="Globin" evidence="16">
    <location>
        <begin position="11"/>
        <end position="160"/>
    </location>
</feature>
<dbReference type="InterPro" id="IPR013314">
    <property type="entry name" value="Globin_lamprey/hagfish"/>
</dbReference>
<dbReference type="GO" id="GO:0020037">
    <property type="term" value="F:heme binding"/>
    <property type="evidence" value="ECO:0000318"/>
    <property type="project" value="GO_Central"/>
</dbReference>
<dbReference type="InterPro" id="IPR012292">
    <property type="entry name" value="Globin/Proto"/>
</dbReference>
<dbReference type="InterPro" id="IPR009050">
    <property type="entry name" value="Globin-like_sf"/>
</dbReference>
<evidence type="ECO:0000256" key="10">
    <source>
        <dbReference type="ARBA" id="ARBA00044562"/>
    </source>
</evidence>
<evidence type="ECO:0000256" key="15">
    <source>
        <dbReference type="RuleBase" id="RU000356"/>
    </source>
</evidence>
<dbReference type="SUPFAM" id="SSF46458">
    <property type="entry name" value="Globin-like"/>
    <property type="match status" value="1"/>
</dbReference>
<reference evidence="18" key="1">
    <citation type="submission" date="2011-12" db="EMBL/GenBank/DDBJ databases">
        <title>The Draft Genome of Lepisosteus oculatus.</title>
        <authorList>
            <consortium name="The Broad Institute Genome Assembly &amp; Analysis Group"/>
            <consortium name="Computational R&amp;D Group"/>
            <consortium name="and Sequencing Platform"/>
            <person name="Di Palma F."/>
            <person name="Alfoldi J."/>
            <person name="Johnson J."/>
            <person name="Berlin A."/>
            <person name="Gnerre S."/>
            <person name="Jaffe D."/>
            <person name="MacCallum I."/>
            <person name="Young S."/>
            <person name="Walker B.J."/>
            <person name="Lander E.S."/>
            <person name="Lindblad-Toh K."/>
        </authorList>
    </citation>
    <scope>NUCLEOTIDE SEQUENCE [LARGE SCALE GENOMIC DNA]</scope>
</reference>
<evidence type="ECO:0000256" key="14">
    <source>
        <dbReference type="ARBA" id="ARBA00049899"/>
    </source>
</evidence>
<dbReference type="PRINTS" id="PR01906">
    <property type="entry name" value="FISHGLOBIN"/>
</dbReference>
<dbReference type="InParanoid" id="W5MMD7"/>
<comment type="catalytic activity">
    <reaction evidence="12">
        <text>2 superoxide + 2 H(+) = H2O2 + O2</text>
        <dbReference type="Rhea" id="RHEA:20696"/>
        <dbReference type="ChEBI" id="CHEBI:15378"/>
        <dbReference type="ChEBI" id="CHEBI:15379"/>
        <dbReference type="ChEBI" id="CHEBI:16240"/>
        <dbReference type="ChEBI" id="CHEBI:18421"/>
        <dbReference type="EC" id="1.15.1.1"/>
    </reaction>
    <physiologicalReaction direction="left-to-right" evidence="12">
        <dbReference type="Rhea" id="RHEA:20697"/>
    </physiologicalReaction>
</comment>
<evidence type="ECO:0000256" key="9">
    <source>
        <dbReference type="ARBA" id="ARBA00044551"/>
    </source>
</evidence>
<dbReference type="OMA" id="WKQACRI"/>
<dbReference type="Proteomes" id="UP000018468">
    <property type="component" value="Linkage group LG13"/>
</dbReference>
<sequence length="165" mass="18901">AGVLSASAMVTLTAEDKNNIRHVWGMVYKDPEGNGAVVVIRLFTDHPETKQYFKRFKNLDTLEQMQTNPRIKLHGKRVMNTLNQVIDNLDDWAAVKEILTALAERHRDVHKIHIHNFKLLFDVIIKVYGEALGPAFTDAACESWSKVFQLLYSFLQSVYTSRTEP</sequence>
<evidence type="ECO:0000256" key="3">
    <source>
        <dbReference type="ARBA" id="ARBA00022448"/>
    </source>
</evidence>
<dbReference type="PANTHER" id="PTHR46783:SF3">
    <property type="entry name" value="GLOBIN FAMILY PROFILE DOMAIN-CONTAINING PROTEIN"/>
    <property type="match status" value="1"/>
</dbReference>
<keyword evidence="3 15" id="KW-0813">Transport</keyword>
<keyword evidence="4 15" id="KW-0349">Heme</keyword>
<accession>W5MMD7</accession>
<evidence type="ECO:0000256" key="4">
    <source>
        <dbReference type="ARBA" id="ARBA00022617"/>
    </source>
</evidence>
<dbReference type="Bgee" id="ENSLOCG00000007868">
    <property type="expression patterns" value="Expressed in pharyngeal gill and 12 other cell types or tissues"/>
</dbReference>
<dbReference type="eggNOG" id="KOG3378">
    <property type="taxonomic scope" value="Eukaryota"/>
</dbReference>
<dbReference type="Ensembl" id="ENSLOCT00000009557.1">
    <property type="protein sequence ID" value="ENSLOCP00000009546.1"/>
    <property type="gene ID" value="ENSLOCG00000007868.1"/>
</dbReference>
<dbReference type="GO" id="GO:0048821">
    <property type="term" value="P:erythrocyte development"/>
    <property type="evidence" value="ECO:0000318"/>
    <property type="project" value="GO_Central"/>
</dbReference>
<protein>
    <recommendedName>
        <fullName evidence="2">superoxide dismutase</fullName>
        <ecNumber evidence="2">1.15.1.1</ecNumber>
    </recommendedName>
    <alternativeName>
        <fullName evidence="9">Nitrite reductase CYGB</fullName>
    </alternativeName>
    <alternativeName>
        <fullName evidence="11">Pseudoperoxidase CYGB</fullName>
    </alternativeName>
    <alternativeName>
        <fullName evidence="10">Superoxide dismutase CYGB</fullName>
    </alternativeName>
</protein>
<evidence type="ECO:0000256" key="13">
    <source>
        <dbReference type="ARBA" id="ARBA00048118"/>
    </source>
</evidence>
<keyword evidence="6" id="KW-0479">Metal-binding</keyword>
<dbReference type="PROSITE" id="PS01033">
    <property type="entry name" value="GLOBIN"/>
    <property type="match status" value="1"/>
</dbReference>
<comment type="similarity">
    <text evidence="1 15">Belongs to the globin family.</text>
</comment>
<dbReference type="GO" id="GO:0005344">
    <property type="term" value="F:oxygen carrier activity"/>
    <property type="evidence" value="ECO:0000318"/>
    <property type="project" value="GO_Central"/>
</dbReference>